<protein>
    <submittedName>
        <fullName evidence="1">10735_t:CDS:1</fullName>
    </submittedName>
</protein>
<dbReference type="EMBL" id="CAJVPZ010002230">
    <property type="protein sequence ID" value="CAG8508612.1"/>
    <property type="molecule type" value="Genomic_DNA"/>
</dbReference>
<comment type="caution">
    <text evidence="1">The sequence shown here is derived from an EMBL/GenBank/DDBJ whole genome shotgun (WGS) entry which is preliminary data.</text>
</comment>
<organism evidence="1 2">
    <name type="scientific">Racocetra fulgida</name>
    <dbReference type="NCBI Taxonomy" id="60492"/>
    <lineage>
        <taxon>Eukaryota</taxon>
        <taxon>Fungi</taxon>
        <taxon>Fungi incertae sedis</taxon>
        <taxon>Mucoromycota</taxon>
        <taxon>Glomeromycotina</taxon>
        <taxon>Glomeromycetes</taxon>
        <taxon>Diversisporales</taxon>
        <taxon>Gigasporaceae</taxon>
        <taxon>Racocetra</taxon>
    </lineage>
</organism>
<gene>
    <name evidence="1" type="ORF">RFULGI_LOCUS2786</name>
</gene>
<proteinExistence type="predicted"/>
<name>A0A9N9F480_9GLOM</name>
<dbReference type="AlphaFoldDB" id="A0A9N9F480"/>
<evidence type="ECO:0000313" key="1">
    <source>
        <dbReference type="EMBL" id="CAG8508612.1"/>
    </source>
</evidence>
<accession>A0A9N9F480</accession>
<keyword evidence="2" id="KW-1185">Reference proteome</keyword>
<sequence length="140" mass="16027">MCYYSVYARHLMNVIATVKKHSVIYVNGELIITDDSNLVHIRNISFSEYQSSLVTARDTIQLSWETKNNDEENKLNTVAQTIATKVKGNNRRKKITPTTTPYFRTKPRSIRFKVTDLANNFLNEKSTTSEQTTSSTTNSK</sequence>
<evidence type="ECO:0000313" key="2">
    <source>
        <dbReference type="Proteomes" id="UP000789396"/>
    </source>
</evidence>
<reference evidence="1" key="1">
    <citation type="submission" date="2021-06" db="EMBL/GenBank/DDBJ databases">
        <authorList>
            <person name="Kallberg Y."/>
            <person name="Tangrot J."/>
            <person name="Rosling A."/>
        </authorList>
    </citation>
    <scope>NUCLEOTIDE SEQUENCE</scope>
    <source>
        <strain evidence="1">IN212</strain>
    </source>
</reference>
<dbReference type="OrthoDB" id="2409048at2759"/>
<dbReference type="Proteomes" id="UP000789396">
    <property type="component" value="Unassembled WGS sequence"/>
</dbReference>